<dbReference type="RefSeq" id="WP_188941578.1">
    <property type="nucleotide sequence ID" value="NZ_BMNA01000004.1"/>
</dbReference>
<reference evidence="6" key="2">
    <citation type="submission" date="2020-09" db="EMBL/GenBank/DDBJ databases">
        <authorList>
            <person name="Sun Q."/>
            <person name="Zhou Y."/>
        </authorList>
    </citation>
    <scope>NUCLEOTIDE SEQUENCE</scope>
    <source>
        <strain evidence="6">CGMCC 4.7308</strain>
    </source>
</reference>
<proteinExistence type="inferred from homology"/>
<evidence type="ECO:0000256" key="3">
    <source>
        <dbReference type="ARBA" id="ARBA00022679"/>
    </source>
</evidence>
<dbReference type="EMBL" id="BMNA01000004">
    <property type="protein sequence ID" value="GGM01408.1"/>
    <property type="molecule type" value="Genomic_DNA"/>
</dbReference>
<keyword evidence="7" id="KW-1185">Reference proteome</keyword>
<dbReference type="GO" id="GO:0016757">
    <property type="term" value="F:glycosyltransferase activity"/>
    <property type="evidence" value="ECO:0007669"/>
    <property type="project" value="UniProtKB-KW"/>
</dbReference>
<dbReference type="Gene3D" id="3.90.550.10">
    <property type="entry name" value="Spore Coat Polysaccharide Biosynthesis Protein SpsA, Chain A"/>
    <property type="match status" value="1"/>
</dbReference>
<dbReference type="InterPro" id="IPR001173">
    <property type="entry name" value="Glyco_trans_2-like"/>
</dbReference>
<reference evidence="6" key="1">
    <citation type="journal article" date="2014" name="Int. J. Syst. Evol. Microbiol.">
        <title>Complete genome sequence of Corynebacterium casei LMG S-19264T (=DSM 44701T), isolated from a smear-ripened cheese.</title>
        <authorList>
            <consortium name="US DOE Joint Genome Institute (JGI-PGF)"/>
            <person name="Walter F."/>
            <person name="Albersmeier A."/>
            <person name="Kalinowski J."/>
            <person name="Ruckert C."/>
        </authorList>
    </citation>
    <scope>NUCLEOTIDE SEQUENCE</scope>
    <source>
        <strain evidence="6">CGMCC 4.7308</strain>
    </source>
</reference>
<protein>
    <recommendedName>
        <fullName evidence="5">Glycosyltransferase 2-like domain-containing protein</fullName>
    </recommendedName>
</protein>
<keyword evidence="2" id="KW-0328">Glycosyltransferase</keyword>
<sequence length="378" mass="40794">MPDPGAAPPRVAVLMATLDGRPWIAEQVDTVLGQQGVQVRLVVSDDGSTDGTWEWLVDRAAADPRVELLSRHVGSGVAANFHRLLRDVRLADGELVALADQDDRWLPDKLAAEAATLAAGSDGVSSDVTAFWPDGRRAPIRKSQPQRRWDYLLESAGPGCTFLLSPRMVDLARAALADRAGPAAAVGLHDWLVYALCRARGWRWTILDRSTVDYRQHAHNHLGANVGLRSAVERLRMIRRGWHREGALLVARAALEVARAAGDPVDTPTNPQTDPATDPQTGPATEPVTGAVADAPTASATRPASDRPDATAGIDTLAASSARPAVPPPTADELAVMVDLLSRRDLRSRWRLALRVGQLRRRPRDRVVLAALLVTGLW</sequence>
<evidence type="ECO:0000259" key="5">
    <source>
        <dbReference type="Pfam" id="PF00535"/>
    </source>
</evidence>
<evidence type="ECO:0000256" key="2">
    <source>
        <dbReference type="ARBA" id="ARBA00022676"/>
    </source>
</evidence>
<keyword evidence="3" id="KW-0808">Transferase</keyword>
<dbReference type="InterPro" id="IPR050834">
    <property type="entry name" value="Glycosyltransf_2"/>
</dbReference>
<dbReference type="AlphaFoldDB" id="A0A917SVW6"/>
<dbReference type="SUPFAM" id="SSF53448">
    <property type="entry name" value="Nucleotide-diphospho-sugar transferases"/>
    <property type="match status" value="1"/>
</dbReference>
<feature type="compositionally biased region" description="Polar residues" evidence="4">
    <location>
        <begin position="267"/>
        <end position="283"/>
    </location>
</feature>
<comment type="caution">
    <text evidence="6">The sequence shown here is derived from an EMBL/GenBank/DDBJ whole genome shotgun (WGS) entry which is preliminary data.</text>
</comment>
<dbReference type="Pfam" id="PF00535">
    <property type="entry name" value="Glycos_transf_2"/>
    <property type="match status" value="1"/>
</dbReference>
<dbReference type="PANTHER" id="PTHR43685:SF5">
    <property type="entry name" value="GLYCOSYLTRANSFERASE EPSE-RELATED"/>
    <property type="match status" value="1"/>
</dbReference>
<comment type="similarity">
    <text evidence="1">Belongs to the glycosyltransferase 2 family.</text>
</comment>
<evidence type="ECO:0000313" key="7">
    <source>
        <dbReference type="Proteomes" id="UP000655208"/>
    </source>
</evidence>
<dbReference type="Proteomes" id="UP000655208">
    <property type="component" value="Unassembled WGS sequence"/>
</dbReference>
<dbReference type="PANTHER" id="PTHR43685">
    <property type="entry name" value="GLYCOSYLTRANSFERASE"/>
    <property type="match status" value="1"/>
</dbReference>
<accession>A0A917SVW6</accession>
<name>A0A917SVW6_9ACTN</name>
<feature type="region of interest" description="Disordered" evidence="4">
    <location>
        <begin position="262"/>
        <end position="290"/>
    </location>
</feature>
<evidence type="ECO:0000256" key="4">
    <source>
        <dbReference type="SAM" id="MobiDB-lite"/>
    </source>
</evidence>
<evidence type="ECO:0000256" key="1">
    <source>
        <dbReference type="ARBA" id="ARBA00006739"/>
    </source>
</evidence>
<evidence type="ECO:0000313" key="6">
    <source>
        <dbReference type="EMBL" id="GGM01408.1"/>
    </source>
</evidence>
<organism evidence="6 7">
    <name type="scientific">Nakamurella endophytica</name>
    <dbReference type="NCBI Taxonomy" id="1748367"/>
    <lineage>
        <taxon>Bacteria</taxon>
        <taxon>Bacillati</taxon>
        <taxon>Actinomycetota</taxon>
        <taxon>Actinomycetes</taxon>
        <taxon>Nakamurellales</taxon>
        <taxon>Nakamurellaceae</taxon>
        <taxon>Nakamurella</taxon>
    </lineage>
</organism>
<dbReference type="InterPro" id="IPR029044">
    <property type="entry name" value="Nucleotide-diphossugar_trans"/>
</dbReference>
<feature type="domain" description="Glycosyltransferase 2-like" evidence="5">
    <location>
        <begin position="13"/>
        <end position="130"/>
    </location>
</feature>
<gene>
    <name evidence="6" type="ORF">GCM10011594_21870</name>
</gene>